<dbReference type="PANTHER" id="PTHR43546:SF9">
    <property type="entry name" value="L-ASCORBATE-6-PHOSPHATE LACTONASE ULAG-RELATED"/>
    <property type="match status" value="1"/>
</dbReference>
<dbReference type="InterPro" id="IPR036866">
    <property type="entry name" value="RibonucZ/Hydroxyglut_hydro"/>
</dbReference>
<dbReference type="Gene3D" id="3.60.15.10">
    <property type="entry name" value="Ribonuclease Z/Hydroxyacylglutathione hydrolase-like"/>
    <property type="match status" value="1"/>
</dbReference>
<dbReference type="OrthoDB" id="3190691at2"/>
<name>A0A1H9QR47_9ACTN</name>
<accession>A0A1H9QR47</accession>
<sequence length="357" mass="40476">MSDDDIFAVSEDSWRREVFPEWGSWLNEEIESSRVAPGHLAMWWIGNMGIWLKTSAGTGVAVDLWCGTGKRSHLTPENPPRHQWRRQLGSKAPQPNLRTQPMTLNPFAIHDLDALLVTHFHHDHLDRHVAAAIVQNVASPIPFVGPQSVANQWLAWGVPRDRIVVVHPGDSLTIGDVTVDVLESFDRTALITDPVGMELPDDDHLPAMAERAVSYLLRTPAGSVYHAGDSHYSVRFAEQGDRFPIDIALLAYGENPVGVQDKMTSSDILRAAEALGTKVVIPLHWDAWTTMRADPAEVSYLWRLRRDRFDYRFHPFSWLPGGHFDWPADRARIEYLYPRGFTDRFSEPTNTPYPEMF</sequence>
<dbReference type="InterPro" id="IPR050114">
    <property type="entry name" value="UPF0173_UPF0282_UlaG_hydrolase"/>
</dbReference>
<organism evidence="4 5">
    <name type="scientific">Propionibacterium cyclohexanicum</name>
    <dbReference type="NCBI Taxonomy" id="64702"/>
    <lineage>
        <taxon>Bacteria</taxon>
        <taxon>Bacillati</taxon>
        <taxon>Actinomycetota</taxon>
        <taxon>Actinomycetes</taxon>
        <taxon>Propionibacteriales</taxon>
        <taxon>Propionibacteriaceae</taxon>
        <taxon>Propionibacterium</taxon>
    </lineage>
</organism>
<dbReference type="STRING" id="64702.SAMN05443377_10470"/>
<dbReference type="SUPFAM" id="SSF56281">
    <property type="entry name" value="Metallo-hydrolase/oxidoreductase"/>
    <property type="match status" value="1"/>
</dbReference>
<reference evidence="4 5" key="1">
    <citation type="submission" date="2016-10" db="EMBL/GenBank/DDBJ databases">
        <authorList>
            <person name="de Groot N.N."/>
        </authorList>
    </citation>
    <scope>NUCLEOTIDE SEQUENCE [LARGE SCALE GENOMIC DNA]</scope>
    <source>
        <strain evidence="4 5">DSM 16859</strain>
    </source>
</reference>
<feature type="domain" description="Metallo-beta-lactamase" evidence="3">
    <location>
        <begin position="96"/>
        <end position="285"/>
    </location>
</feature>
<dbReference type="AlphaFoldDB" id="A0A1H9QR47"/>
<protein>
    <submittedName>
        <fullName evidence="4">L-ascorbate 6-phosphate lactonase</fullName>
    </submittedName>
</protein>
<dbReference type="InterPro" id="IPR001279">
    <property type="entry name" value="Metallo-B-lactamas"/>
</dbReference>
<evidence type="ECO:0000256" key="2">
    <source>
        <dbReference type="SAM" id="MobiDB-lite"/>
    </source>
</evidence>
<keyword evidence="5" id="KW-1185">Reference proteome</keyword>
<evidence type="ECO:0000313" key="4">
    <source>
        <dbReference type="EMBL" id="SER62922.1"/>
    </source>
</evidence>
<dbReference type="GO" id="GO:0016787">
    <property type="term" value="F:hydrolase activity"/>
    <property type="evidence" value="ECO:0007669"/>
    <property type="project" value="UniProtKB-KW"/>
</dbReference>
<proteinExistence type="predicted"/>
<dbReference type="PANTHER" id="PTHR43546">
    <property type="entry name" value="UPF0173 METAL-DEPENDENT HYDROLASE MJ1163-RELATED"/>
    <property type="match status" value="1"/>
</dbReference>
<evidence type="ECO:0000313" key="5">
    <source>
        <dbReference type="Proteomes" id="UP000198815"/>
    </source>
</evidence>
<dbReference type="RefSeq" id="WP_091967831.1">
    <property type="nucleotide sequence ID" value="NZ_FOGZ01000004.1"/>
</dbReference>
<evidence type="ECO:0000256" key="1">
    <source>
        <dbReference type="ARBA" id="ARBA00022801"/>
    </source>
</evidence>
<evidence type="ECO:0000259" key="3">
    <source>
        <dbReference type="Pfam" id="PF12706"/>
    </source>
</evidence>
<dbReference type="Pfam" id="PF12706">
    <property type="entry name" value="Lactamase_B_2"/>
    <property type="match status" value="1"/>
</dbReference>
<dbReference type="Proteomes" id="UP000198815">
    <property type="component" value="Unassembled WGS sequence"/>
</dbReference>
<dbReference type="EMBL" id="FOGZ01000004">
    <property type="protein sequence ID" value="SER62922.1"/>
    <property type="molecule type" value="Genomic_DNA"/>
</dbReference>
<feature type="region of interest" description="Disordered" evidence="2">
    <location>
        <begin position="71"/>
        <end position="95"/>
    </location>
</feature>
<dbReference type="NCBIfam" id="NF008688">
    <property type="entry name" value="PRK11709.1"/>
    <property type="match status" value="1"/>
</dbReference>
<gene>
    <name evidence="4" type="ORF">SAMN05443377_10470</name>
</gene>
<keyword evidence="1" id="KW-0378">Hydrolase</keyword>